<reference evidence="2 3" key="1">
    <citation type="submission" date="2018-11" db="EMBL/GenBank/DDBJ databases">
        <title>Genomic Encyclopedia of Type Strains, Phase IV (KMG-IV): sequencing the most valuable type-strain genomes for metagenomic binning, comparative biology and taxonomic classification.</title>
        <authorList>
            <person name="Goeker M."/>
        </authorList>
    </citation>
    <scope>NUCLEOTIDE SEQUENCE [LARGE SCALE GENOMIC DNA]</scope>
    <source>
        <strain evidence="2 3">DSM 100316</strain>
    </source>
</reference>
<name>A0A3N2DK32_9GAMM</name>
<keyword evidence="1" id="KW-0175">Coiled coil</keyword>
<evidence type="ECO:0000313" key="3">
    <source>
        <dbReference type="Proteomes" id="UP000275394"/>
    </source>
</evidence>
<dbReference type="Proteomes" id="UP000275394">
    <property type="component" value="Unassembled WGS sequence"/>
</dbReference>
<organism evidence="2 3">
    <name type="scientific">Sinobacterium caligoides</name>
    <dbReference type="NCBI Taxonomy" id="933926"/>
    <lineage>
        <taxon>Bacteria</taxon>
        <taxon>Pseudomonadati</taxon>
        <taxon>Pseudomonadota</taxon>
        <taxon>Gammaproteobacteria</taxon>
        <taxon>Cellvibrionales</taxon>
        <taxon>Spongiibacteraceae</taxon>
        <taxon>Sinobacterium</taxon>
    </lineage>
</organism>
<dbReference type="EMBL" id="RKHR01000005">
    <property type="protein sequence ID" value="ROS00164.1"/>
    <property type="molecule type" value="Genomic_DNA"/>
</dbReference>
<dbReference type="OrthoDB" id="6091628at2"/>
<protein>
    <submittedName>
        <fullName evidence="2">Uncharacterized protein</fullName>
    </submittedName>
</protein>
<keyword evidence="3" id="KW-1185">Reference proteome</keyword>
<sequence>MNILCVPIKVDALVADSTIQAVTTKDQYTRLPYVDENNTTINTQTANLSSSITVKPFDNYYNLEPGIHLHWKLPDMLLHGKREGNQLSMPSVPNRWLVIRKHKSDPDKGKQWVVESDYLHPVGSKPNRAICIPNTIAKSESTTLPPYRYLGRQVTLEEWNEEAKTGHDYLPSLNGLGWGNPYFSALYTDCYSVFGAYDDELSGRETKNYNYEVYGWYADKSDDYVYNILNKDGADIAKNAAELSDLINSTDGLTKQTGMLCYGKVCFSTMEAHYQEDGIDLSKTSITLAKSPYEAAAAFIANEFNDSEGVDGSKLQLENQIQSLLFNDDTSGKNIDFVDHLKQARHKNEFTPVTSGKLYEYVDESGLFDDSTLTIDEKNNIKAVFSTFKKKQQSSLNRLNTLKEQLNTIQLSCRHYTRLLYNDWSKYMLRLHPGEYAALSDVDPQIVRLLIERNTLPQLEAYQDRANQLEEEVNTLEASIKQVYTDSMSSVDSNKKTCDQLGVVKNPLLLVPGSRYWQPSNPSLLIAGDVAKQTTDVPLYADDEKLKCQLVNTGSDTLKSWLVKADNTAALYSEGLAVNTWGKQPWSPLMIEWKVNVYPDSRTFSSGKVGESNYDEEFISSNYRIPLNDGEYGLPSAGIDLMLNNLSEAVTPQKESTTVKGRSLLTFSGKSPIEKKIHKYLSSQSKSSDNTVFNNIKRLITKFEESHCMMPVLEGFHEKLLMYSNDTMLVADDPSKFSPSLGFEDNITDRVREQLNNKNFKLPYPDDHFLPIKSGSTKVNVVEVIDTFGRFKALDCGLINRPETSTRNNELYTPPRLVQPSRLMFRWKNVNASDDSMSSPICGWLCYNHFDDSLVIYSADGTHYGAINPDGLWVDRYGAQTRLTNPKSVDLNKFVTKALSFHNKNRIEKNLIIRQSSQKVWDELVKSGILHPYGDETKAYLKPVQKQDWPTDLEKNFEDGQQLIEASSTTVNYLPQFKKAILRSQDNIEPLQTQLSSSGMPYKPLAIVKASINLQLLGESEVNKSFDAINYDLKNNQRNNRGFTKVKFPVKLGEYNNLDDGLVAYWPEQDNAALSQRGYFPQSDMSDAGNYIDGASFNTAENSDDHSINDYIDNTKSQGVDNLQLSIEKRATSLLLLMDPQCAVHATSGILPKKRLLIDPTVYKDVLEKMQPDYFAAPILTPKNDLSIPLPLEKGWCWQQIKSRPVNKGGDDKETYIESTLSLKVADKSRFINYFDASQDAETITEEVLSARESDWNKLIASSYLKPKTDNQDHAYYHQGELKENDYTCSIEEVSKCLQASFLPEIMPAQGLPALDNKVQIIEGWLKPIHLA</sequence>
<evidence type="ECO:0000313" key="2">
    <source>
        <dbReference type="EMBL" id="ROS00164.1"/>
    </source>
</evidence>
<dbReference type="RefSeq" id="WP_123713145.1">
    <property type="nucleotide sequence ID" value="NZ_RKHR01000005.1"/>
</dbReference>
<proteinExistence type="predicted"/>
<accession>A0A3N2DK32</accession>
<gene>
    <name evidence="2" type="ORF">EDC56_2800</name>
</gene>
<evidence type="ECO:0000256" key="1">
    <source>
        <dbReference type="SAM" id="Coils"/>
    </source>
</evidence>
<comment type="caution">
    <text evidence="2">The sequence shown here is derived from an EMBL/GenBank/DDBJ whole genome shotgun (WGS) entry which is preliminary data.</text>
</comment>
<feature type="coiled-coil region" evidence="1">
    <location>
        <begin position="459"/>
        <end position="486"/>
    </location>
</feature>